<evidence type="ECO:0008006" key="3">
    <source>
        <dbReference type="Google" id="ProtNLM"/>
    </source>
</evidence>
<dbReference type="STRING" id="390640.SAMN04488034_11310"/>
<dbReference type="InterPro" id="IPR008775">
    <property type="entry name" value="Phytyl_CoA_dOase-like"/>
</dbReference>
<dbReference type="Pfam" id="PF05721">
    <property type="entry name" value="PhyH"/>
    <property type="match status" value="1"/>
</dbReference>
<dbReference type="SUPFAM" id="SSF51197">
    <property type="entry name" value="Clavaminate synthase-like"/>
    <property type="match status" value="1"/>
</dbReference>
<dbReference type="OrthoDB" id="9814777at2"/>
<evidence type="ECO:0000313" key="2">
    <source>
        <dbReference type="Proteomes" id="UP000199448"/>
    </source>
</evidence>
<dbReference type="Gene3D" id="2.60.120.620">
    <property type="entry name" value="q2cbj1_9rhob like domain"/>
    <property type="match status" value="1"/>
</dbReference>
<dbReference type="AlphaFoldDB" id="A0A1H5PDU0"/>
<dbReference type="GO" id="GO:0016706">
    <property type="term" value="F:2-oxoglutarate-dependent dioxygenase activity"/>
    <property type="evidence" value="ECO:0007669"/>
    <property type="project" value="UniProtKB-ARBA"/>
</dbReference>
<reference evidence="1 2" key="1">
    <citation type="submission" date="2016-10" db="EMBL/GenBank/DDBJ databases">
        <authorList>
            <person name="de Groot N.N."/>
        </authorList>
    </citation>
    <scope>NUCLEOTIDE SEQUENCE [LARGE SCALE GENOMIC DNA]</scope>
    <source>
        <strain evidence="1 2">DSM 23553</strain>
    </source>
</reference>
<keyword evidence="2" id="KW-1185">Reference proteome</keyword>
<proteinExistence type="predicted"/>
<dbReference type="EMBL" id="FNUG01000013">
    <property type="protein sequence ID" value="SEF12075.1"/>
    <property type="molecule type" value="Genomic_DNA"/>
</dbReference>
<dbReference type="RefSeq" id="WP_093114415.1">
    <property type="nucleotide sequence ID" value="NZ_FNGG01000013.1"/>
</dbReference>
<accession>A0A1H5PDU0</accession>
<gene>
    <name evidence="1" type="ORF">SAMN04488034_11310</name>
</gene>
<evidence type="ECO:0000313" key="1">
    <source>
        <dbReference type="EMBL" id="SEF12075.1"/>
    </source>
</evidence>
<dbReference type="Proteomes" id="UP000199448">
    <property type="component" value="Unassembled WGS sequence"/>
</dbReference>
<protein>
    <recommendedName>
        <fullName evidence="3">Phytanoyl-CoA dioxygenase (PhyH)</fullName>
    </recommendedName>
</protein>
<name>A0A1H5PDU0_9FLAO</name>
<organism evidence="1 2">
    <name type="scientific">Salinimicrobium catena</name>
    <dbReference type="NCBI Taxonomy" id="390640"/>
    <lineage>
        <taxon>Bacteria</taxon>
        <taxon>Pseudomonadati</taxon>
        <taxon>Bacteroidota</taxon>
        <taxon>Flavobacteriia</taxon>
        <taxon>Flavobacteriales</taxon>
        <taxon>Flavobacteriaceae</taxon>
        <taxon>Salinimicrobium</taxon>
    </lineage>
</organism>
<sequence>MKNFSKKIFFYGQRTIKSYGLRTSITKIQAHKKGKIKITGLSKFVDQNNESEFTNILSKDGYVELDHLLDPKDLKEIKDYSSKLPLFDPFDRKLGHFEFSTIPNKTHVANFSRQDLIKCTEIMNIANDPGILRIVQDFLGCTPTISNVNMWWSKAGKEQAKDAQLFHRDVDDLKFCKLFIYLTDVGTNDGPHTYVKGSSSTNKLTTIRRYQDSEVIEQFGEDNIISFTRPKGSCFLVDTYGFHKGTLPIENDRLLLQIQYSINPVGIENYKPVKISNNYNSYINRLLLKN</sequence>